<dbReference type="EMBL" id="PGEX01000001">
    <property type="protein sequence ID" value="PJJ40862.1"/>
    <property type="molecule type" value="Genomic_DNA"/>
</dbReference>
<evidence type="ECO:0008006" key="3">
    <source>
        <dbReference type="Google" id="ProtNLM"/>
    </source>
</evidence>
<sequence length="163" mass="18354">MQFRFPTLFFGIFLLVTACSDINSGWTVDGGGYMKLTINGDEDLDLAIDPDDGDVILRSNKHYVTFLGKNRAGDALQIMVNKPELGDNAPVTSSGYTYLVLGNSYPAHIIDIDSSYIKFDQKDSILWSADVHLIFNHCYGDECDNDRVIITGRMRYWVDPDDR</sequence>
<dbReference type="RefSeq" id="WP_100424899.1">
    <property type="nucleotide sequence ID" value="NZ_JAXFBG010000067.1"/>
</dbReference>
<protein>
    <recommendedName>
        <fullName evidence="3">Lipoprotein</fullName>
    </recommendedName>
</protein>
<reference evidence="1 2" key="1">
    <citation type="submission" date="2017-11" db="EMBL/GenBank/DDBJ databases">
        <title>Animal gut microbial communities from fecal samples from Wisconsin, USA.</title>
        <authorList>
            <person name="Neumann A."/>
        </authorList>
    </citation>
    <scope>NUCLEOTIDE SEQUENCE [LARGE SCALE GENOMIC DNA]</scope>
    <source>
        <strain evidence="1 2">UWS3</strain>
    </source>
</reference>
<dbReference type="Proteomes" id="UP000231134">
    <property type="component" value="Unassembled WGS sequence"/>
</dbReference>
<evidence type="ECO:0000313" key="2">
    <source>
        <dbReference type="Proteomes" id="UP000231134"/>
    </source>
</evidence>
<gene>
    <name evidence="1" type="ORF">BGX16_0812</name>
</gene>
<keyword evidence="2" id="KW-1185">Reference proteome</keyword>
<dbReference type="AlphaFoldDB" id="A0A2M9A562"/>
<accession>A0A2M9A562</accession>
<dbReference type="OrthoDB" id="9795317at2"/>
<comment type="caution">
    <text evidence="1">The sequence shown here is derived from an EMBL/GenBank/DDBJ whole genome shotgun (WGS) entry which is preliminary data.</text>
</comment>
<proteinExistence type="predicted"/>
<evidence type="ECO:0000313" key="1">
    <source>
        <dbReference type="EMBL" id="PJJ40862.1"/>
    </source>
</evidence>
<dbReference type="PROSITE" id="PS51257">
    <property type="entry name" value="PROKAR_LIPOPROTEIN"/>
    <property type="match status" value="1"/>
</dbReference>
<name>A0A2M9A562_9BACT</name>
<organism evidence="1 2">
    <name type="scientific">Hallerella succinigenes</name>
    <dbReference type="NCBI Taxonomy" id="1896222"/>
    <lineage>
        <taxon>Bacteria</taxon>
        <taxon>Pseudomonadati</taxon>
        <taxon>Fibrobacterota</taxon>
        <taxon>Fibrobacteria</taxon>
        <taxon>Fibrobacterales</taxon>
        <taxon>Fibrobacteraceae</taxon>
        <taxon>Hallerella</taxon>
    </lineage>
</organism>